<feature type="signal peptide" evidence="9">
    <location>
        <begin position="1"/>
        <end position="15"/>
    </location>
</feature>
<dbReference type="InterPro" id="IPR018247">
    <property type="entry name" value="EF_Hand_1_Ca_BS"/>
</dbReference>
<gene>
    <name evidence="11" type="ORF">TCIL3000_8_1780</name>
</gene>
<dbReference type="Gene3D" id="1.10.238.10">
    <property type="entry name" value="EF-hand"/>
    <property type="match status" value="3"/>
</dbReference>
<dbReference type="Pfam" id="PF13202">
    <property type="entry name" value="EF-hand_5"/>
    <property type="match status" value="1"/>
</dbReference>
<dbReference type="PANTHER" id="PTHR12294">
    <property type="entry name" value="EF HAND DOMAIN FAMILY A1,A2-RELATED"/>
    <property type="match status" value="1"/>
</dbReference>
<dbReference type="Pfam" id="PF13833">
    <property type="entry name" value="EF-hand_8"/>
    <property type="match status" value="2"/>
</dbReference>
<evidence type="ECO:0000256" key="7">
    <source>
        <dbReference type="ARBA" id="ARBA00023128"/>
    </source>
</evidence>
<evidence type="ECO:0000256" key="5">
    <source>
        <dbReference type="ARBA" id="ARBA00022837"/>
    </source>
</evidence>
<evidence type="ECO:0000256" key="2">
    <source>
        <dbReference type="ARBA" id="ARBA00004569"/>
    </source>
</evidence>
<dbReference type="GO" id="GO:0051560">
    <property type="term" value="P:mitochondrial calcium ion homeostasis"/>
    <property type="evidence" value="ECO:0007669"/>
    <property type="project" value="TreeGrafter"/>
</dbReference>
<sequence>MAMSGFLLCFTSSSSFPIPTQWSEHQSTLFLSHFLSLSTYWTQHTVLPVCVCVGADIHNYCSALFAPFFPCCVGFGKSNTNTSTTEGSPREVMFPATRAIGVSTRLCAMRCLPVSNARGWWRLLRRRKVRSVSAWCATFIFSAASLAGLTICAAPVALCHPLETPEYLIPYYLRNIKSRFRHYASCREDRDGALKMTLEDFVRSVLVLNKNEPIDVSLLDEMAKLFTELDADGDVHLNTTEYTFLMALLTAKLKDVRMLFSIVDTEGVGTVGLDEFSGVLRGLGCIADEADAITRGHKSGVMKSLFGEDGKRRCSYAEMEGVINNIKEAIWRAEFRFFDTGNKGRISGEEFGRLLANQMVGNHVPFYIVENIRKLHGSALAVTTDMWISFNYLMLEADEIAEAVRLFMNSRLPLGKDEFRSIVNAACKRPIGEEHLHLIMSIFDRNGDGVLEFDEFISLMKRKLSYQCKNSDDIAFRKAKHFPLRLMECIGESIRS</sequence>
<dbReference type="PROSITE" id="PS00018">
    <property type="entry name" value="EF_HAND_1"/>
    <property type="match status" value="1"/>
</dbReference>
<feature type="domain" description="EF-hand" evidence="10">
    <location>
        <begin position="326"/>
        <end position="361"/>
    </location>
</feature>
<keyword evidence="9" id="KW-0732">Signal</keyword>
<evidence type="ECO:0000256" key="1">
    <source>
        <dbReference type="ARBA" id="ARBA00004273"/>
    </source>
</evidence>
<dbReference type="GO" id="GO:0005758">
    <property type="term" value="C:mitochondrial intermembrane space"/>
    <property type="evidence" value="ECO:0007669"/>
    <property type="project" value="UniProtKB-SubCell"/>
</dbReference>
<evidence type="ECO:0000256" key="6">
    <source>
        <dbReference type="ARBA" id="ARBA00022946"/>
    </source>
</evidence>
<dbReference type="SMART" id="SM00054">
    <property type="entry name" value="EFh"/>
    <property type="match status" value="4"/>
</dbReference>
<dbReference type="GO" id="GO:0005509">
    <property type="term" value="F:calcium ion binding"/>
    <property type="evidence" value="ECO:0007669"/>
    <property type="project" value="InterPro"/>
</dbReference>
<keyword evidence="7" id="KW-0496">Mitochondrion</keyword>
<dbReference type="InterPro" id="IPR039800">
    <property type="entry name" value="MICU1/2/3"/>
</dbReference>
<evidence type="ECO:0000256" key="3">
    <source>
        <dbReference type="ARBA" id="ARBA00022737"/>
    </source>
</evidence>
<dbReference type="InterPro" id="IPR002048">
    <property type="entry name" value="EF_hand_dom"/>
</dbReference>
<evidence type="ECO:0000256" key="9">
    <source>
        <dbReference type="SAM" id="SignalP"/>
    </source>
</evidence>
<keyword evidence="6" id="KW-0809">Transit peptide</keyword>
<organism evidence="11">
    <name type="scientific">Trypanosoma congolense (strain IL3000)</name>
    <dbReference type="NCBI Taxonomy" id="1068625"/>
    <lineage>
        <taxon>Eukaryota</taxon>
        <taxon>Discoba</taxon>
        <taxon>Euglenozoa</taxon>
        <taxon>Kinetoplastea</taxon>
        <taxon>Metakinetoplastina</taxon>
        <taxon>Trypanosomatida</taxon>
        <taxon>Trypanosomatidae</taxon>
        <taxon>Trypanosoma</taxon>
        <taxon>Nannomonas</taxon>
    </lineage>
</organism>
<keyword evidence="3" id="KW-0677">Repeat</keyword>
<dbReference type="SUPFAM" id="SSF47473">
    <property type="entry name" value="EF-hand"/>
    <property type="match status" value="2"/>
</dbReference>
<dbReference type="AlphaFoldDB" id="G0URE7"/>
<dbReference type="EMBL" id="HE575321">
    <property type="protein sequence ID" value="CCC91959.1"/>
    <property type="molecule type" value="Genomic_DNA"/>
</dbReference>
<feature type="domain" description="EF-hand" evidence="10">
    <location>
        <begin position="251"/>
        <end position="286"/>
    </location>
</feature>
<keyword evidence="8" id="KW-0472">Membrane</keyword>
<dbReference type="GO" id="GO:1990246">
    <property type="term" value="C:uniplex complex"/>
    <property type="evidence" value="ECO:0007669"/>
    <property type="project" value="TreeGrafter"/>
</dbReference>
<evidence type="ECO:0000259" key="10">
    <source>
        <dbReference type="PROSITE" id="PS50222"/>
    </source>
</evidence>
<dbReference type="PROSITE" id="PS50222">
    <property type="entry name" value="EF_HAND_2"/>
    <property type="match status" value="3"/>
</dbReference>
<dbReference type="PANTHER" id="PTHR12294:SF14">
    <property type="entry name" value="EF-HAND DOMAIN-CONTAINING PROTEIN"/>
    <property type="match status" value="1"/>
</dbReference>
<dbReference type="GO" id="GO:0036444">
    <property type="term" value="P:calcium import into the mitochondrion"/>
    <property type="evidence" value="ECO:0007669"/>
    <property type="project" value="TreeGrafter"/>
</dbReference>
<dbReference type="InterPro" id="IPR011992">
    <property type="entry name" value="EF-hand-dom_pair"/>
</dbReference>
<reference evidence="11" key="1">
    <citation type="journal article" date="2012" name="Proc. Natl. Acad. Sci. U.S.A.">
        <title>Antigenic diversity is generated by distinct evolutionary mechanisms in African trypanosome species.</title>
        <authorList>
            <person name="Jackson A.P."/>
            <person name="Berry A."/>
            <person name="Aslett M."/>
            <person name="Allison H.C."/>
            <person name="Burton P."/>
            <person name="Vavrova-Anderson J."/>
            <person name="Brown R."/>
            <person name="Browne H."/>
            <person name="Corton N."/>
            <person name="Hauser H."/>
            <person name="Gamble J."/>
            <person name="Gilderthorp R."/>
            <person name="Marcello L."/>
            <person name="McQuillan J."/>
            <person name="Otto T.D."/>
            <person name="Quail M.A."/>
            <person name="Sanders M.J."/>
            <person name="van Tonder A."/>
            <person name="Ginger M.L."/>
            <person name="Field M.C."/>
            <person name="Barry J.D."/>
            <person name="Hertz-Fowler C."/>
            <person name="Berriman M."/>
        </authorList>
    </citation>
    <scope>NUCLEOTIDE SEQUENCE</scope>
    <source>
        <strain evidence="11">IL3000</strain>
    </source>
</reference>
<keyword evidence="4" id="KW-0999">Mitochondrion inner membrane</keyword>
<comment type="subcellular location">
    <subcellularLocation>
        <location evidence="1">Mitochondrion inner membrane</location>
    </subcellularLocation>
    <subcellularLocation>
        <location evidence="2">Mitochondrion intermembrane space</location>
    </subcellularLocation>
</comment>
<evidence type="ECO:0000256" key="4">
    <source>
        <dbReference type="ARBA" id="ARBA00022792"/>
    </source>
</evidence>
<keyword evidence="5" id="KW-0106">Calcium</keyword>
<protein>
    <recommendedName>
        <fullName evidence="10">EF-hand domain-containing protein</fullName>
    </recommendedName>
</protein>
<evidence type="ECO:0000313" key="11">
    <source>
        <dbReference type="EMBL" id="CCC91959.1"/>
    </source>
</evidence>
<proteinExistence type="predicted"/>
<evidence type="ECO:0000256" key="8">
    <source>
        <dbReference type="ARBA" id="ARBA00023136"/>
    </source>
</evidence>
<accession>G0URE7</accession>
<feature type="chain" id="PRO_5012813448" description="EF-hand domain-containing protein" evidence="9">
    <location>
        <begin position="16"/>
        <end position="496"/>
    </location>
</feature>
<name>G0URE7_TRYCI</name>
<feature type="domain" description="EF-hand" evidence="10">
    <location>
        <begin position="431"/>
        <end position="466"/>
    </location>
</feature>
<dbReference type="VEuPathDB" id="TriTrypDB:TcIL3000_8_1780"/>